<proteinExistence type="predicted"/>
<evidence type="ECO:0000313" key="2">
    <source>
        <dbReference type="Proteomes" id="UP000287651"/>
    </source>
</evidence>
<reference evidence="1 2" key="1">
    <citation type="journal article" date="2014" name="Agronomy (Basel)">
        <title>A Draft Genome Sequence for Ensete ventricosum, the Drought-Tolerant Tree Against Hunger.</title>
        <authorList>
            <person name="Harrison J."/>
            <person name="Moore K.A."/>
            <person name="Paszkiewicz K."/>
            <person name="Jones T."/>
            <person name="Grant M."/>
            <person name="Ambacheew D."/>
            <person name="Muzemil S."/>
            <person name="Studholme D.J."/>
        </authorList>
    </citation>
    <scope>NUCLEOTIDE SEQUENCE [LARGE SCALE GENOMIC DNA]</scope>
</reference>
<name>A0A427AK61_ENSVE</name>
<dbReference type="AlphaFoldDB" id="A0A427AK61"/>
<sequence length="49" mass="5671">MVVGLLNANPIVYKKKERRARNVSTIIDEYAVEPIDEQEIFGILFLKHV</sequence>
<organism evidence="1 2">
    <name type="scientific">Ensete ventricosum</name>
    <name type="common">Abyssinian banana</name>
    <name type="synonym">Musa ensete</name>
    <dbReference type="NCBI Taxonomy" id="4639"/>
    <lineage>
        <taxon>Eukaryota</taxon>
        <taxon>Viridiplantae</taxon>
        <taxon>Streptophyta</taxon>
        <taxon>Embryophyta</taxon>
        <taxon>Tracheophyta</taxon>
        <taxon>Spermatophyta</taxon>
        <taxon>Magnoliopsida</taxon>
        <taxon>Liliopsida</taxon>
        <taxon>Zingiberales</taxon>
        <taxon>Musaceae</taxon>
        <taxon>Ensete</taxon>
    </lineage>
</organism>
<accession>A0A427AK61</accession>
<dbReference type="EMBL" id="AMZH03002137">
    <property type="protein sequence ID" value="RRT76639.1"/>
    <property type="molecule type" value="Genomic_DNA"/>
</dbReference>
<evidence type="ECO:0000313" key="1">
    <source>
        <dbReference type="EMBL" id="RRT76639.1"/>
    </source>
</evidence>
<protein>
    <submittedName>
        <fullName evidence="1">Uncharacterized protein</fullName>
    </submittedName>
</protein>
<dbReference type="Proteomes" id="UP000287651">
    <property type="component" value="Unassembled WGS sequence"/>
</dbReference>
<comment type="caution">
    <text evidence="1">The sequence shown here is derived from an EMBL/GenBank/DDBJ whole genome shotgun (WGS) entry which is preliminary data.</text>
</comment>
<gene>
    <name evidence="1" type="ORF">B296_00016692</name>
</gene>